<evidence type="ECO:0000313" key="1">
    <source>
        <dbReference type="EMBL" id="CAE7764368.1"/>
    </source>
</evidence>
<dbReference type="OrthoDB" id="10381152at2759"/>
<comment type="caution">
    <text evidence="1">The sequence shown here is derived from an EMBL/GenBank/DDBJ whole genome shotgun (WGS) entry which is preliminary data.</text>
</comment>
<keyword evidence="2" id="KW-1185">Reference proteome</keyword>
<organism evidence="1 2">
    <name type="scientific">Symbiodinium necroappetens</name>
    <dbReference type="NCBI Taxonomy" id="1628268"/>
    <lineage>
        <taxon>Eukaryota</taxon>
        <taxon>Sar</taxon>
        <taxon>Alveolata</taxon>
        <taxon>Dinophyceae</taxon>
        <taxon>Suessiales</taxon>
        <taxon>Symbiodiniaceae</taxon>
        <taxon>Symbiodinium</taxon>
    </lineage>
</organism>
<reference evidence="1" key="1">
    <citation type="submission" date="2021-02" db="EMBL/GenBank/DDBJ databases">
        <authorList>
            <person name="Dougan E. K."/>
            <person name="Rhodes N."/>
            <person name="Thang M."/>
            <person name="Chan C."/>
        </authorList>
    </citation>
    <scope>NUCLEOTIDE SEQUENCE</scope>
</reference>
<protein>
    <submittedName>
        <fullName evidence="1">Uncharacterized protein</fullName>
    </submittedName>
</protein>
<name>A0A812Y2E2_9DINO</name>
<dbReference type="Proteomes" id="UP000601435">
    <property type="component" value="Unassembled WGS sequence"/>
</dbReference>
<gene>
    <name evidence="1" type="ORF">SNEC2469_LOCUS22275</name>
</gene>
<accession>A0A812Y2E2</accession>
<proteinExistence type="predicted"/>
<evidence type="ECO:0000313" key="2">
    <source>
        <dbReference type="Proteomes" id="UP000601435"/>
    </source>
</evidence>
<dbReference type="EMBL" id="CAJNJA010040265">
    <property type="protein sequence ID" value="CAE7764368.1"/>
    <property type="molecule type" value="Genomic_DNA"/>
</dbReference>
<sequence length="71" mass="8181">MTHFANDQPVLMLQWVLLGWHRYIFLQNLRRDEDPSKRQAIAYCISAFTFASPRDRSLKACVEPAGSRLSG</sequence>
<dbReference type="AlphaFoldDB" id="A0A812Y2E2"/>